<protein>
    <submittedName>
        <fullName evidence="3">Uncharacterized protein</fullName>
    </submittedName>
</protein>
<sequence length="189" mass="20989">MAIPIKLRNMEKSEKIEATSDHVALQSSAIEYEKQLTQNTLRRTIGIPPITTILGGSNDSARRQRGRGTEEGGDYMPLEDKGDNATATATKASMSRIITDTRMIRTRATSWQANDVMLSPVDMPNGSSQQVRRDNAANSSVREGKCSLLGYLLLLIFLYLHNSVRSIFLILIFLYLHNPSKLCAANTLF</sequence>
<reference evidence="3" key="1">
    <citation type="submission" date="2022-04" db="EMBL/GenBank/DDBJ databases">
        <title>Carnegiea gigantea Genome sequencing and assembly v2.</title>
        <authorList>
            <person name="Copetti D."/>
            <person name="Sanderson M.J."/>
            <person name="Burquez A."/>
            <person name="Wojciechowski M.F."/>
        </authorList>
    </citation>
    <scope>NUCLEOTIDE SEQUENCE</scope>
    <source>
        <strain evidence="3">SGP5-SGP5p</strain>
        <tissue evidence="3">Aerial part</tissue>
    </source>
</reference>
<dbReference type="Proteomes" id="UP001153076">
    <property type="component" value="Unassembled WGS sequence"/>
</dbReference>
<evidence type="ECO:0000313" key="4">
    <source>
        <dbReference type="Proteomes" id="UP001153076"/>
    </source>
</evidence>
<accession>A0A9Q1KGZ3</accession>
<evidence type="ECO:0000313" key="3">
    <source>
        <dbReference type="EMBL" id="KAJ8443062.1"/>
    </source>
</evidence>
<dbReference type="AlphaFoldDB" id="A0A9Q1KGZ3"/>
<organism evidence="3 4">
    <name type="scientific">Carnegiea gigantea</name>
    <dbReference type="NCBI Taxonomy" id="171969"/>
    <lineage>
        <taxon>Eukaryota</taxon>
        <taxon>Viridiplantae</taxon>
        <taxon>Streptophyta</taxon>
        <taxon>Embryophyta</taxon>
        <taxon>Tracheophyta</taxon>
        <taxon>Spermatophyta</taxon>
        <taxon>Magnoliopsida</taxon>
        <taxon>eudicotyledons</taxon>
        <taxon>Gunneridae</taxon>
        <taxon>Pentapetalae</taxon>
        <taxon>Caryophyllales</taxon>
        <taxon>Cactineae</taxon>
        <taxon>Cactaceae</taxon>
        <taxon>Cactoideae</taxon>
        <taxon>Echinocereeae</taxon>
        <taxon>Carnegiea</taxon>
    </lineage>
</organism>
<evidence type="ECO:0000256" key="2">
    <source>
        <dbReference type="SAM" id="Phobius"/>
    </source>
</evidence>
<keyword evidence="2" id="KW-1133">Transmembrane helix</keyword>
<name>A0A9Q1KGZ3_9CARY</name>
<dbReference type="EMBL" id="JAKOGI010000127">
    <property type="protein sequence ID" value="KAJ8443062.1"/>
    <property type="molecule type" value="Genomic_DNA"/>
</dbReference>
<keyword evidence="2" id="KW-0812">Transmembrane</keyword>
<feature type="transmembrane region" description="Helical" evidence="2">
    <location>
        <begin position="148"/>
        <end position="176"/>
    </location>
</feature>
<keyword evidence="2" id="KW-0472">Membrane</keyword>
<gene>
    <name evidence="3" type="ORF">Cgig2_004267</name>
</gene>
<evidence type="ECO:0000256" key="1">
    <source>
        <dbReference type="SAM" id="MobiDB-lite"/>
    </source>
</evidence>
<comment type="caution">
    <text evidence="3">The sequence shown here is derived from an EMBL/GenBank/DDBJ whole genome shotgun (WGS) entry which is preliminary data.</text>
</comment>
<feature type="region of interest" description="Disordered" evidence="1">
    <location>
        <begin position="52"/>
        <end position="83"/>
    </location>
</feature>
<keyword evidence="4" id="KW-1185">Reference proteome</keyword>
<proteinExistence type="predicted"/>